<evidence type="ECO:0000313" key="5">
    <source>
        <dbReference type="Proteomes" id="UP000269597"/>
    </source>
</evidence>
<proteinExistence type="predicted"/>
<evidence type="ECO:0000313" key="3">
    <source>
        <dbReference type="EMBL" id="RSP69534.1"/>
    </source>
</evidence>
<dbReference type="AlphaFoldDB" id="A0A0J8V2M9"/>
<dbReference type="EMBL" id="WWCH01000001">
    <property type="protein sequence ID" value="MYM78739.1"/>
    <property type="molecule type" value="Genomic_DNA"/>
</dbReference>
<dbReference type="InterPro" id="IPR014972">
    <property type="entry name" value="Phage_Mu_Gp37"/>
</dbReference>
<dbReference type="RefSeq" id="WP_000609245.1">
    <property type="nucleotide sequence ID" value="NZ_AP024802.1"/>
</dbReference>
<dbReference type="EMBL" id="RFBY01000103">
    <property type="protein sequence ID" value="RSP69534.1"/>
    <property type="molecule type" value="Genomic_DNA"/>
</dbReference>
<organism evidence="3 5">
    <name type="scientific">Acinetobacter baumannii</name>
    <dbReference type="NCBI Taxonomy" id="470"/>
    <lineage>
        <taxon>Bacteria</taxon>
        <taxon>Pseudomonadati</taxon>
        <taxon>Pseudomonadota</taxon>
        <taxon>Gammaproteobacteria</taxon>
        <taxon>Moraxellales</taxon>
        <taxon>Moraxellaceae</taxon>
        <taxon>Acinetobacter</taxon>
        <taxon>Acinetobacter calcoaceticus/baumannii complex</taxon>
    </lineage>
</organism>
<dbReference type="Pfam" id="PF08873">
    <property type="entry name" value="Phage_Mu_Gp37"/>
    <property type="match status" value="1"/>
</dbReference>
<evidence type="ECO:0000313" key="4">
    <source>
        <dbReference type="Proteomes" id="UP000051322"/>
    </source>
</evidence>
<dbReference type="Proteomes" id="UP000051322">
    <property type="component" value="Unassembled WGS sequence"/>
</dbReference>
<evidence type="ECO:0000313" key="6">
    <source>
        <dbReference type="Proteomes" id="UP000480763"/>
    </source>
</evidence>
<gene>
    <name evidence="1" type="ORF">APD06_02365</name>
    <name evidence="3" type="ORF">EA722_18205</name>
    <name evidence="2" type="ORF">GSE42_12460</name>
</gene>
<reference evidence="2" key="4">
    <citation type="submission" date="2019-12" db="EMBL/GenBank/DDBJ databases">
        <authorList>
            <person name="Nguyen S.-T."/>
        </authorList>
    </citation>
    <scope>NUCLEOTIDE SEQUENCE</scope>
    <source>
        <strain evidence="2">DMS06669</strain>
    </source>
</reference>
<reference evidence="1 4" key="1">
    <citation type="submission" date="2015-10" db="EMBL/GenBank/DDBJ databases">
        <title>The utility of whole genome sequencing in characterizing Acinetobacter epidemiology and analyzing hospital outbreaks.</title>
        <authorList>
            <person name="Ozer E.A."/>
            <person name="Fitzpatrick M.A."/>
            <person name="Hauser A.R."/>
        </authorList>
    </citation>
    <scope>NUCLEOTIDE SEQUENCE [LARGE SCALE GENOMIC DNA]</scope>
    <source>
        <strain evidence="1 4">ABBL059</strain>
    </source>
</reference>
<accession>A0A0J8V2M9</accession>
<name>A0A0J8V2M9_ACIBA</name>
<evidence type="ECO:0000313" key="1">
    <source>
        <dbReference type="EMBL" id="KQD18093.1"/>
    </source>
</evidence>
<comment type="caution">
    <text evidence="3">The sequence shown here is derived from an EMBL/GenBank/DDBJ whole genome shotgun (WGS) entry which is preliminary data.</text>
</comment>
<dbReference type="EMBL" id="LLFE01000070">
    <property type="protein sequence ID" value="KQD18093.1"/>
    <property type="molecule type" value="Genomic_DNA"/>
</dbReference>
<protein>
    <submittedName>
        <fullName evidence="3">DUF1834 family protein</fullName>
    </submittedName>
</protein>
<reference evidence="3 5" key="3">
    <citation type="submission" date="2018-10" db="EMBL/GenBank/DDBJ databases">
        <title>GWAS and RNA-Seq identify cryptic mechanisms of antimicrobial resistance in Acinetobacter baumannii.</title>
        <authorList>
            <person name="Sahl J.W."/>
        </authorList>
    </citation>
    <scope>NUCLEOTIDE SEQUENCE [LARGE SCALE GENOMIC DNA]</scope>
    <source>
        <strain evidence="3 5">TG31299</strain>
    </source>
</reference>
<sequence>MINLSVVEQGLKQVMANQVTAKKWTWVRQIKTYGGEFDDGLTAIVKGFPAIWVVFEGSGTPKKISYNKTQYPVTFVVLVGARSVRNEEARRQGAGGDIGTYEMLHHVHQLLIGNDLSSVGVKGLEPLELGKTKTIFNTKTASQSISVLSQAFTTQYTITASDRDREEADESIGEIHRINVDYFFEPGDDVKDASDLVELKENK</sequence>
<dbReference type="Proteomes" id="UP000269597">
    <property type="component" value="Unassembled WGS sequence"/>
</dbReference>
<dbReference type="Proteomes" id="UP000480763">
    <property type="component" value="Unassembled WGS sequence"/>
</dbReference>
<evidence type="ECO:0000313" key="2">
    <source>
        <dbReference type="EMBL" id="MYM78739.1"/>
    </source>
</evidence>
<reference evidence="2 6" key="2">
    <citation type="journal article" date="2017" name="Ann. Clin. Microbiol. Antimicrob.">
        <title>New eight genes identified at the clinical multidrug-resistant Acinetobacter baumannii DMS06669 strain in a Vietnam hospital.</title>
        <authorList>
            <person name="Si-Tuan N."/>
            <person name="Ngoc H.M."/>
            <person name="Hang P.T.T."/>
            <person name="Nguyen C."/>
            <person name="Van P.H."/>
            <person name="Huong N.T."/>
        </authorList>
    </citation>
    <scope>NUCLEOTIDE SEQUENCE [LARGE SCALE GENOMIC DNA]</scope>
    <source>
        <strain evidence="2 6">DMS06669</strain>
    </source>
</reference>